<sequence>VSVQNEPRSELNRLAESEADTTPTDNDVTTLDFQLGEDDFLEANPAKSVRYFVYNKKCKIPYADPFSHEALAVYTPAKLKLCTNESDLIELNYDRNTQHYKLHINENFVRKVKSLKCNYREITRGTKERGDFHSIIQSPVYFKQNQSLPRHISAIIVSCHDAFNASNMVQQDAFQLVQLHKKSKRLARNPLERRPSVILLGLDSISRVNFQRTMPKTAKFVSQPGWVEMVGYNKVADNTLPNLLAVLTGHRPHELHEHCDISSYGCLDELPWIWKQYKRSGYMTATGEDITRTSLFTLGLSGFIKVPTDYYLRPLLVAIEKALRTYRRFGYDYCIGRRLSFAYVYDFCAQFTSIFVQDLDQPVFGFFWSCTFTHDFYFAASSLDEKFNAYMQKFERQQLFEKAIVILFSDHGSRYGDLMDLSDSYLEERLPMLHIYLPPWFRKTYSTYTESLYTNHNRLCSNYDLHNTLRHFLQLNATTKAHLPPLKNCPSSQSLLHTLPEDRGCEDACIEEHWCTCNEFINHPHDGEIYYVGKLVVYHMNRWMLLHNYNRKCQRLALMNMDKAEVKVLREENEKQTLYGSIVTYRLCFRTFPEVGQFRSTVRYNRDIHEIENLNVPAISRLNSYHNNSLCINDRIAKKFCFCYPEWKKFD</sequence>
<dbReference type="EMBL" id="CP012523">
    <property type="protein sequence ID" value="ALC39018.1"/>
    <property type="molecule type" value="Genomic_DNA"/>
</dbReference>
<dbReference type="STRING" id="30019.A0A0M5IWD7"/>
<dbReference type="InterPro" id="IPR004245">
    <property type="entry name" value="DUF229"/>
</dbReference>
<feature type="non-terminal residue" evidence="2">
    <location>
        <position position="1"/>
    </location>
</feature>
<feature type="non-terminal residue" evidence="2">
    <location>
        <position position="651"/>
    </location>
</feature>
<feature type="region of interest" description="Disordered" evidence="1">
    <location>
        <begin position="1"/>
        <end position="28"/>
    </location>
</feature>
<feature type="compositionally biased region" description="Basic and acidic residues" evidence="1">
    <location>
        <begin position="7"/>
        <end position="16"/>
    </location>
</feature>
<dbReference type="PANTHER" id="PTHR10974:SF9">
    <property type="entry name" value="DUF229 DOMAIN CONTAINING PROTEIN-RELATED"/>
    <property type="match status" value="1"/>
</dbReference>
<dbReference type="OMA" id="FTHDFYF"/>
<evidence type="ECO:0000256" key="1">
    <source>
        <dbReference type="SAM" id="MobiDB-lite"/>
    </source>
</evidence>
<name>A0A0M5IWD7_DROBS</name>
<dbReference type="AlphaFoldDB" id="A0A0M5IWD7"/>
<dbReference type="OrthoDB" id="413313at2759"/>
<evidence type="ECO:0000313" key="3">
    <source>
        <dbReference type="Proteomes" id="UP000494163"/>
    </source>
</evidence>
<dbReference type="FunFam" id="3.40.720.10:FF:000017">
    <property type="entry name" value="Predicted protein"/>
    <property type="match status" value="1"/>
</dbReference>
<evidence type="ECO:0000313" key="2">
    <source>
        <dbReference type="EMBL" id="ALC39018.1"/>
    </source>
</evidence>
<dbReference type="Pfam" id="PF02995">
    <property type="entry name" value="DUF229"/>
    <property type="match status" value="1"/>
</dbReference>
<dbReference type="Proteomes" id="UP000494163">
    <property type="component" value="Chromosome 2L"/>
</dbReference>
<protein>
    <submittedName>
        <fullName evidence="2">CG10730</fullName>
    </submittedName>
</protein>
<gene>
    <name evidence="2" type="ORF">Dbus_chr2Lg1103</name>
</gene>
<keyword evidence="3" id="KW-1185">Reference proteome</keyword>
<dbReference type="SUPFAM" id="SSF53649">
    <property type="entry name" value="Alkaline phosphatase-like"/>
    <property type="match status" value="1"/>
</dbReference>
<dbReference type="GO" id="GO:0005615">
    <property type="term" value="C:extracellular space"/>
    <property type="evidence" value="ECO:0007669"/>
    <property type="project" value="TreeGrafter"/>
</dbReference>
<accession>A0A0M5IWD7</accession>
<dbReference type="Gene3D" id="3.40.720.10">
    <property type="entry name" value="Alkaline Phosphatase, subunit A"/>
    <property type="match status" value="1"/>
</dbReference>
<reference evidence="2 3" key="1">
    <citation type="submission" date="2015-08" db="EMBL/GenBank/DDBJ databases">
        <title>Ancestral chromatin configuration constrains chromatin evolution on differentiating sex chromosomes in Drosophila.</title>
        <authorList>
            <person name="Zhou Q."/>
            <person name="Bachtrog D."/>
        </authorList>
    </citation>
    <scope>NUCLEOTIDE SEQUENCE [LARGE SCALE GENOMIC DNA]</scope>
    <source>
        <tissue evidence="2">Whole larvae</tissue>
    </source>
</reference>
<dbReference type="PANTHER" id="PTHR10974">
    <property type="entry name" value="FI08016P-RELATED"/>
    <property type="match status" value="1"/>
</dbReference>
<proteinExistence type="predicted"/>
<dbReference type="InterPro" id="IPR017850">
    <property type="entry name" value="Alkaline_phosphatase_core_sf"/>
</dbReference>
<dbReference type="CDD" id="cd16021">
    <property type="entry name" value="ALP_like"/>
    <property type="match status" value="1"/>
</dbReference>
<organism evidence="2 3">
    <name type="scientific">Drosophila busckii</name>
    <name type="common">Fruit fly</name>
    <dbReference type="NCBI Taxonomy" id="30019"/>
    <lineage>
        <taxon>Eukaryota</taxon>
        <taxon>Metazoa</taxon>
        <taxon>Ecdysozoa</taxon>
        <taxon>Arthropoda</taxon>
        <taxon>Hexapoda</taxon>
        <taxon>Insecta</taxon>
        <taxon>Pterygota</taxon>
        <taxon>Neoptera</taxon>
        <taxon>Endopterygota</taxon>
        <taxon>Diptera</taxon>
        <taxon>Brachycera</taxon>
        <taxon>Muscomorpha</taxon>
        <taxon>Ephydroidea</taxon>
        <taxon>Drosophilidae</taxon>
        <taxon>Drosophila</taxon>
    </lineage>
</organism>